<reference evidence="3 4" key="1">
    <citation type="journal article" date="2016" name="Nat. Commun.">
        <title>Thousands of microbial genomes shed light on interconnected biogeochemical processes in an aquifer system.</title>
        <authorList>
            <person name="Anantharaman K."/>
            <person name="Brown C.T."/>
            <person name="Hug L.A."/>
            <person name="Sharon I."/>
            <person name="Castelle C.J."/>
            <person name="Probst A.J."/>
            <person name="Thomas B.C."/>
            <person name="Singh A."/>
            <person name="Wilkins M.J."/>
            <person name="Karaoz U."/>
            <person name="Brodie E.L."/>
            <person name="Williams K.H."/>
            <person name="Hubbard S.S."/>
            <person name="Banfield J.F."/>
        </authorList>
    </citation>
    <scope>NUCLEOTIDE SEQUENCE [LARGE SCALE GENOMIC DNA]</scope>
</reference>
<evidence type="ECO:0000313" key="4">
    <source>
        <dbReference type="Proteomes" id="UP000177165"/>
    </source>
</evidence>
<dbReference type="EMBL" id="MHKB01000013">
    <property type="protein sequence ID" value="OGY78642.1"/>
    <property type="molecule type" value="Genomic_DNA"/>
</dbReference>
<dbReference type="PANTHER" id="PTHR47271">
    <property type="entry name" value="ARGININE DEIMINASE"/>
    <property type="match status" value="1"/>
</dbReference>
<name>A0A1G2AP29_9BACT</name>
<dbReference type="SUPFAM" id="SSF55909">
    <property type="entry name" value="Pentein"/>
    <property type="match status" value="1"/>
</dbReference>
<protein>
    <recommendedName>
        <fullName evidence="5">Arginine deiminase</fullName>
    </recommendedName>
</protein>
<evidence type="ECO:0000313" key="3">
    <source>
        <dbReference type="EMBL" id="OGY78642.1"/>
    </source>
</evidence>
<comment type="similarity">
    <text evidence="1">Belongs to the arginine deiminase family.</text>
</comment>
<dbReference type="AlphaFoldDB" id="A0A1G2AP29"/>
<proteinExistence type="inferred from homology"/>
<gene>
    <name evidence="3" type="ORF">A3B74_04670</name>
</gene>
<dbReference type="Gene3D" id="1.10.3930.10">
    <property type="entry name" value="Arginine deiminase"/>
    <property type="match status" value="1"/>
</dbReference>
<dbReference type="STRING" id="1798540.A3B74_04670"/>
<comment type="caution">
    <text evidence="3">The sequence shown here is derived from an EMBL/GenBank/DDBJ whole genome shotgun (WGS) entry which is preliminary data.</text>
</comment>
<organism evidence="3 4">
    <name type="scientific">Candidatus Kerfeldbacteria bacterium RIFCSPHIGHO2_02_FULL_42_14</name>
    <dbReference type="NCBI Taxonomy" id="1798540"/>
    <lineage>
        <taxon>Bacteria</taxon>
        <taxon>Candidatus Kerfeldiibacteriota</taxon>
    </lineage>
</organism>
<dbReference type="GO" id="GO:0016990">
    <property type="term" value="F:arginine deiminase activity"/>
    <property type="evidence" value="ECO:0007669"/>
    <property type="project" value="InterPro"/>
</dbReference>
<sequence>METDVREKNTRVDSRFKAIRVSSETGELRRVLMHIPGLEHEQVPPSERERYLIEDILSVPEAEEQMKIFQTILVQNGVEVLNFKRMLSESLCDDNLKAACLESLQIERRSISVLIRNNPQVLSGILIGETGMLPPLPNLMFQRDIGAVVGDRILCCSPKFQVRFREALLFKHIVNHHPIFQGVKVEKNDQEAGALLEGGDICVVSKDIVILGYGHRSSEATMKKSAYMLMKSGIKTVIVVPLTDRREHMHLDTVFTVISHNECLVYAPVIFGSQRLGLEPLRLQVYHQSEEPGLTDNDLPNVIGKYGTQLQSVLCGGGDGDSLIADQEQWADATNALAIRPGQIVKYIRNRRTLEALSAQGYRIHSIQSLADAKRVKPEAGKVVYAIIGTELGKARGGPRCMTLPLLRDEI</sequence>
<evidence type="ECO:0000256" key="2">
    <source>
        <dbReference type="ARBA" id="ARBA00022801"/>
    </source>
</evidence>
<dbReference type="PANTHER" id="PTHR47271:SF2">
    <property type="entry name" value="ARGININE DEIMINASE"/>
    <property type="match status" value="1"/>
</dbReference>
<dbReference type="Pfam" id="PF02274">
    <property type="entry name" value="ADI"/>
    <property type="match status" value="1"/>
</dbReference>
<dbReference type="Gene3D" id="3.75.10.10">
    <property type="entry name" value="L-arginine/glycine Amidinotransferase, Chain A"/>
    <property type="match status" value="2"/>
</dbReference>
<accession>A0A1G2AP29</accession>
<evidence type="ECO:0008006" key="5">
    <source>
        <dbReference type="Google" id="ProtNLM"/>
    </source>
</evidence>
<dbReference type="Proteomes" id="UP000177165">
    <property type="component" value="Unassembled WGS sequence"/>
</dbReference>
<evidence type="ECO:0000256" key="1">
    <source>
        <dbReference type="ARBA" id="ARBA00010206"/>
    </source>
</evidence>
<keyword evidence="2" id="KW-0378">Hydrolase</keyword>
<dbReference type="PRINTS" id="PR01466">
    <property type="entry name" value="ARGDEIMINASE"/>
</dbReference>
<dbReference type="InterPro" id="IPR003876">
    <property type="entry name" value="Arg_deiminase"/>
</dbReference>
<dbReference type="GO" id="GO:0019546">
    <property type="term" value="P:L-arginine deiminase pathway"/>
    <property type="evidence" value="ECO:0007669"/>
    <property type="project" value="TreeGrafter"/>
</dbReference>